<comment type="similarity">
    <text evidence="7">Belongs to the VAM6/VPS39 family.</text>
</comment>
<dbReference type="CDD" id="cd01115">
    <property type="entry name" value="SLC13_permease"/>
    <property type="match status" value="1"/>
</dbReference>
<evidence type="ECO:0000256" key="3">
    <source>
        <dbReference type="ARBA" id="ARBA00022448"/>
    </source>
</evidence>
<keyword evidence="4 9" id="KW-0812">Transmembrane</keyword>
<feature type="transmembrane region" description="Helical" evidence="9">
    <location>
        <begin position="694"/>
        <end position="717"/>
    </location>
</feature>
<evidence type="ECO:0000256" key="4">
    <source>
        <dbReference type="ARBA" id="ARBA00022692"/>
    </source>
</evidence>
<evidence type="ECO:0000259" key="10">
    <source>
        <dbReference type="PROSITE" id="PS50219"/>
    </source>
</evidence>
<sequence length="2022" mass="222749">HTPSTTIPSQQRSGNPSSSVPATDLTPSSVNDKPRSSGAFERGGSAHLAGKSASSPSISPDAYELSDYKEIAERNAVQDRQRQRQEKRALKRQWLETQDEMKFSHSIQFNAVPDWSSHYIAYSNLKKLIYQLEKNAHQARGGDAESRPLISGEDPEDVFTKALGIELEKICSFYSLKEGELLEEVNQLLHDVGEGPSLETSTTLRPTQSETLSAHARIGSLRSHGSDDDDSATDDDETTGLTKRKGSKSGRRRTASSIPDMAASSEFGRSRRYSTTIDDYGDQSYLFGSALYSSGIMLKKRIISLYVQLCELKSYVQLNKTGFSKVLKKFDKILDKDLRSSYMATYVETAYPFRPETKQLLDENIAKMEVAYADVVTGGDLELAKKDLRSHLREHVVWERNTVWRDLIGIERRAEAARFGQTLLGQDIGILQGDDEIGPAETQIKTPIGKIVLPSWLSNSAVLTLFVSVAAFLTLLFVPILQNPEQQNCLALLVFVSLMWATEVCYVYHAQLSVFLTDSSSTQTIPLFVTSLFIPFLAVVLRVVREEDPSKPPKRLTSKEATSAIFASMWSPVIMLLIGGFTLAAALSKCKIDKRLATLILSKAGTQPRTVLLANMFVAAFASMLISNVAAPVLCFSIIEPMLRTLPTDSNMSKAVIIGIALASNIGGMLSPIASPQNVVAMGIMQPEPTWLQWFFIVIPVGVVSIILIWLLLLITFQPGKGTSIAAIRPLKEKFTGAQWFVTIVTIITIVLWCTSHTLESVFGDMGVVAIIPIVLFFGIGILTKEDFNNFPWTIIILAAGGLSLGKAVRSSGLLHTLAEVISQSVEGMSLYGVLVVFSSLILVIATFISHTVAALIFLPLVYDVGVAMEQPHPNLLVMGGVLMCSAAMGLPTSGFPNMSNRNYEGGRRGPTLLEREALHQQRCAQQFDHAGGGCDPRIWHHGSCGLGLDFTQSRRDDNHHPSLELAMLSAFTARPIIELRQRDKSKIETILAYGDRILVGLNNGALRIYRLNELPANGSPTPPPHTANANANATANATPPQNGDHAAADAVVKPTDLLREVERFSTRAIEQLAIIKEANIIVSLSNYHVSLHDLQSYDLIETLSRTKNASCFAITSNIVRDPDTGVPEIISRLAVAVKRRLLLWSWHESELSNDVSEVVLSESIRSITWASATKLVCGMNGGYVIVDAVTQHVEDIVSPGAVGVSGQGSRFGAVSSAGMGYMGLGNYIPKPLAAKLADAEMLLAKDINTLFVNDEGRALERRQIPWQSAPESIGYSYPYIVALQPPSKGSLEVRNPKTLSLLQTITLPGAAQLHFPPPTVSLAHAGKGFHISSDRCVWKMEATDYDSQIEELIEKGKFDEAISILEMLEDALLKNKAETLREVKMLKAESLFKQKKFRQAMDLMNEDDVHAPPERVLRMFPPLIAGELSRWANYQEPQEAVDSNTKKTNGTRSSSPEVASEPVGSPTAVGGFAKYFKGSQRRPQADVASIISKKDGENDDSDNAKEAPASEDKPLSGKELTKAVLELNSYLAGTRARLQRVIDPVTGNLKPRTDQPGSTKEAEDRLLKTSMDESDMEREQKLRETFRLVDTTLFRAYMFSQPSLAGSLFRIPNFCDPDVVNEKLLEHNRYTELIDFFHGKKLHRSALELLHKFGAAPKPNEAAPALHGPDRTIQYLQSLPPSEIDLILEYAEWTLRANPEYAMEIFIGDTENAETLPRDKVLPYLQKLDEKLERQYLEHIITELDDTTADFHNRLVELYVSSLSNSERGHDWDDLEERFVKFLRESRQVYSLTKAFALIPKDDPAFFEAQAVVLSNMGQHRQALEIYVFKMKDYVKAEEQQAPSANTDDLDDSGSSVYHTLLSLYLQPPPPHRPNLEPALDLLSKHGSRLPATSTLGLIPNDLPVSSLEAYFRGRIRAANSLVNESRIVAGLRKAEGISVAAELQLGDGKPGGQGGRNRHVIITDERHCVVCHKKLAGGMRMGGSVIAVMTDNTVVHYGCLSRATGSKADGLRKPSWSRGF</sequence>
<reference evidence="12 13" key="1">
    <citation type="submission" date="2018-01" db="EMBL/GenBank/DDBJ databases">
        <title>Genome characterization of the sugarcane-associated fungus Trichoderma ghanense CCMA-1212 and their application in lignocelulose bioconversion.</title>
        <authorList>
            <person name="Steindorff A.S."/>
            <person name="Mendes T.D."/>
            <person name="Vilela E.S.D."/>
            <person name="Rodrigues D.S."/>
            <person name="Formighieri E.F."/>
            <person name="Melo I.S."/>
            <person name="Favaro L.C.L."/>
        </authorList>
    </citation>
    <scope>NUCLEOTIDE SEQUENCE [LARGE SCALE GENOMIC DNA]</scope>
    <source>
        <strain evidence="12 13">CCMA-1212</strain>
    </source>
</reference>
<dbReference type="EMBL" id="PPTA01000030">
    <property type="protein sequence ID" value="TFA97563.1"/>
    <property type="molecule type" value="Genomic_DNA"/>
</dbReference>
<feature type="region of interest" description="Disordered" evidence="8">
    <location>
        <begin position="1492"/>
        <end position="1518"/>
    </location>
</feature>
<comment type="caution">
    <text evidence="12">The sequence shown here is derived from an EMBL/GenBank/DDBJ whole genome shotgun (WGS) entry which is preliminary data.</text>
</comment>
<feature type="compositionally biased region" description="Basic and acidic residues" evidence="8">
    <location>
        <begin position="1493"/>
        <end position="1518"/>
    </location>
</feature>
<feature type="compositionally biased region" description="Acidic residues" evidence="8">
    <location>
        <begin position="227"/>
        <end position="238"/>
    </location>
</feature>
<protein>
    <submittedName>
        <fullName evidence="12">Low-affinity phosphate transporter PHO91</fullName>
    </submittedName>
</protein>
<evidence type="ECO:0000256" key="7">
    <source>
        <dbReference type="ARBA" id="ARBA00038201"/>
    </source>
</evidence>
<feature type="compositionally biased region" description="Polar residues" evidence="8">
    <location>
        <begin position="198"/>
        <end position="212"/>
    </location>
</feature>
<feature type="compositionally biased region" description="Basic residues" evidence="8">
    <location>
        <begin position="242"/>
        <end position="254"/>
    </location>
</feature>
<feature type="transmembrane region" description="Helical" evidence="9">
    <location>
        <begin position="617"/>
        <end position="643"/>
    </location>
</feature>
<dbReference type="Pfam" id="PF03105">
    <property type="entry name" value="SPX"/>
    <property type="match status" value="2"/>
</dbReference>
<dbReference type="InterPro" id="IPR004331">
    <property type="entry name" value="SPX_dom"/>
</dbReference>
<feature type="region of interest" description="Disordered" evidence="8">
    <location>
        <begin position="1"/>
        <end position="61"/>
    </location>
</feature>
<comment type="subcellular location">
    <subcellularLocation>
        <location evidence="2">Endomembrane system</location>
        <topology evidence="2">Peripheral membrane protein</topology>
    </subcellularLocation>
    <subcellularLocation>
        <location evidence="1">Membrane</location>
        <topology evidence="1">Multi-pass membrane protein</topology>
    </subcellularLocation>
</comment>
<feature type="transmembrane region" description="Helical" evidence="9">
    <location>
        <begin position="874"/>
        <end position="892"/>
    </location>
</feature>
<dbReference type="InterPro" id="IPR001180">
    <property type="entry name" value="CNH_dom"/>
</dbReference>
<feature type="region of interest" description="Disordered" evidence="8">
    <location>
        <begin position="193"/>
        <end position="212"/>
    </location>
</feature>
<evidence type="ECO:0000313" key="12">
    <source>
        <dbReference type="EMBL" id="TFA97563.1"/>
    </source>
</evidence>
<feature type="non-terminal residue" evidence="12">
    <location>
        <position position="1"/>
    </location>
</feature>
<feature type="compositionally biased region" description="Polar residues" evidence="8">
    <location>
        <begin position="1"/>
        <end position="31"/>
    </location>
</feature>
<dbReference type="Pfam" id="PF10366">
    <property type="entry name" value="Vps39_1"/>
    <property type="match status" value="1"/>
</dbReference>
<dbReference type="GeneID" id="300582180"/>
<evidence type="ECO:0000259" key="11">
    <source>
        <dbReference type="PROSITE" id="PS51382"/>
    </source>
</evidence>
<dbReference type="Pfam" id="PF23556">
    <property type="entry name" value="TPR_Vps41"/>
    <property type="match status" value="1"/>
</dbReference>
<feature type="transmembrane region" description="Helical" evidence="9">
    <location>
        <begin position="524"/>
        <end position="544"/>
    </location>
</feature>
<feature type="transmembrane region" description="Helical" evidence="9">
    <location>
        <begin position="738"/>
        <end position="759"/>
    </location>
</feature>
<evidence type="ECO:0000256" key="9">
    <source>
        <dbReference type="SAM" id="Phobius"/>
    </source>
</evidence>
<keyword evidence="6 9" id="KW-0472">Membrane</keyword>
<dbReference type="PROSITE" id="PS51382">
    <property type="entry name" value="SPX"/>
    <property type="match status" value="1"/>
</dbReference>
<evidence type="ECO:0000256" key="5">
    <source>
        <dbReference type="ARBA" id="ARBA00022989"/>
    </source>
</evidence>
<dbReference type="InterPro" id="IPR004680">
    <property type="entry name" value="Cit_transptr-like_dom"/>
</dbReference>
<feature type="transmembrane region" description="Helical" evidence="9">
    <location>
        <begin position="565"/>
        <end position="587"/>
    </location>
</feature>
<feature type="transmembrane region" description="Helical" evidence="9">
    <location>
        <begin position="791"/>
        <end position="809"/>
    </location>
</feature>
<dbReference type="PANTHER" id="PTHR12894">
    <property type="entry name" value="CNH DOMAIN CONTAINING"/>
    <property type="match status" value="1"/>
</dbReference>
<feature type="compositionally biased region" description="Polar residues" evidence="8">
    <location>
        <begin position="1442"/>
        <end position="1458"/>
    </location>
</feature>
<dbReference type="Pfam" id="PF03600">
    <property type="entry name" value="CitMHS"/>
    <property type="match status" value="1"/>
</dbReference>
<dbReference type="Pfam" id="PF10367">
    <property type="entry name" value="zf-Vps39_C"/>
    <property type="match status" value="1"/>
</dbReference>
<evidence type="ECO:0000256" key="2">
    <source>
        <dbReference type="ARBA" id="ARBA00004184"/>
    </source>
</evidence>
<feature type="domain" description="SPX" evidence="11">
    <location>
        <begin position="101"/>
        <end position="344"/>
    </location>
</feature>
<feature type="transmembrane region" description="Helical" evidence="9">
    <location>
        <begin position="655"/>
        <end position="674"/>
    </location>
</feature>
<dbReference type="InterPro" id="IPR019453">
    <property type="entry name" value="VPS39/TGFA1_Znf"/>
</dbReference>
<dbReference type="PANTHER" id="PTHR12894:SF49">
    <property type="entry name" value="VAM6_VPS39-LIKE PROTEIN"/>
    <property type="match status" value="1"/>
</dbReference>
<evidence type="ECO:0000313" key="13">
    <source>
        <dbReference type="Proteomes" id="UP001642720"/>
    </source>
</evidence>
<proteinExistence type="inferred from homology"/>
<dbReference type="InterPro" id="IPR019452">
    <property type="entry name" value="VPS39/TGF_beta_rcpt-assoc_1"/>
</dbReference>
<accession>A0ABY2GNY5</accession>
<evidence type="ECO:0000256" key="1">
    <source>
        <dbReference type="ARBA" id="ARBA00004141"/>
    </source>
</evidence>
<keyword evidence="3" id="KW-0813">Transport</keyword>
<feature type="region of interest" description="Disordered" evidence="8">
    <location>
        <begin position="1545"/>
        <end position="1565"/>
    </location>
</feature>
<dbReference type="Proteomes" id="UP001642720">
    <property type="component" value="Unassembled WGS sequence"/>
</dbReference>
<dbReference type="RefSeq" id="XP_073553765.1">
    <property type="nucleotide sequence ID" value="XM_073707730.1"/>
</dbReference>
<feature type="transmembrane region" description="Helical" evidence="9">
    <location>
        <begin position="456"/>
        <end position="478"/>
    </location>
</feature>
<keyword evidence="5 9" id="KW-1133">Transmembrane helix</keyword>
<keyword evidence="13" id="KW-1185">Reference proteome</keyword>
<feature type="transmembrane region" description="Helical" evidence="9">
    <location>
        <begin position="829"/>
        <end position="862"/>
    </location>
</feature>
<organism evidence="12 13">
    <name type="scientific">Trichoderma ghanense</name>
    <dbReference type="NCBI Taxonomy" id="65468"/>
    <lineage>
        <taxon>Eukaryota</taxon>
        <taxon>Fungi</taxon>
        <taxon>Dikarya</taxon>
        <taxon>Ascomycota</taxon>
        <taxon>Pezizomycotina</taxon>
        <taxon>Sordariomycetes</taxon>
        <taxon>Hypocreomycetidae</taxon>
        <taxon>Hypocreales</taxon>
        <taxon>Hypocreaceae</taxon>
        <taxon>Trichoderma</taxon>
    </lineage>
</organism>
<feature type="region of interest" description="Disordered" evidence="8">
    <location>
        <begin position="220"/>
        <end position="261"/>
    </location>
</feature>
<name>A0ABY2GNY5_9HYPO</name>
<feature type="transmembrane region" description="Helical" evidence="9">
    <location>
        <begin position="490"/>
        <end position="509"/>
    </location>
</feature>
<dbReference type="PROSITE" id="PS50219">
    <property type="entry name" value="CNH"/>
    <property type="match status" value="1"/>
</dbReference>
<dbReference type="Pfam" id="PF00780">
    <property type="entry name" value="CNH"/>
    <property type="match status" value="1"/>
</dbReference>
<gene>
    <name evidence="12" type="ORF">CCMA1212_010695</name>
</gene>
<dbReference type="CDD" id="cd14478">
    <property type="entry name" value="SPX_PHO87_PHO90_like"/>
    <property type="match status" value="1"/>
</dbReference>
<feature type="transmembrane region" description="Helical" evidence="9">
    <location>
        <begin position="765"/>
        <end position="784"/>
    </location>
</feature>
<feature type="region of interest" description="Disordered" evidence="8">
    <location>
        <begin position="1438"/>
        <end position="1467"/>
    </location>
</feature>
<feature type="region of interest" description="Disordered" evidence="8">
    <location>
        <begin position="1018"/>
        <end position="1047"/>
    </location>
</feature>
<dbReference type="InterPro" id="IPR032914">
    <property type="entry name" value="Vam6/VPS39/TRAP1"/>
</dbReference>
<evidence type="ECO:0000256" key="6">
    <source>
        <dbReference type="ARBA" id="ARBA00023136"/>
    </source>
</evidence>
<feature type="domain" description="CNH" evidence="10">
    <location>
        <begin position="985"/>
        <end position="1321"/>
    </location>
</feature>
<feature type="compositionally biased region" description="Low complexity" evidence="8">
    <location>
        <begin position="1027"/>
        <end position="1041"/>
    </location>
</feature>
<evidence type="ECO:0000256" key="8">
    <source>
        <dbReference type="SAM" id="MobiDB-lite"/>
    </source>
</evidence>